<reference evidence="1" key="1">
    <citation type="submission" date="2022-10" db="EMBL/GenBank/DDBJ databases">
        <title>Streptomyces beihaiensis sp. nov., a chitin degrading actinobacterium, isolated from shrimp pond soil.</title>
        <authorList>
            <person name="Xie J."/>
            <person name="Shen N."/>
        </authorList>
    </citation>
    <scope>NUCLEOTIDE SEQUENCE</scope>
    <source>
        <strain evidence="1">GXMU-J5</strain>
    </source>
</reference>
<keyword evidence="2" id="KW-1185">Reference proteome</keyword>
<dbReference type="EMBL" id="JAPHNL010000264">
    <property type="protein sequence ID" value="MCX3062226.1"/>
    <property type="molecule type" value="Genomic_DNA"/>
</dbReference>
<organism evidence="1 2">
    <name type="scientific">Streptomyces beihaiensis</name>
    <dbReference type="NCBI Taxonomy" id="2984495"/>
    <lineage>
        <taxon>Bacteria</taxon>
        <taxon>Bacillati</taxon>
        <taxon>Actinomycetota</taxon>
        <taxon>Actinomycetes</taxon>
        <taxon>Kitasatosporales</taxon>
        <taxon>Streptomycetaceae</taxon>
        <taxon>Streptomyces</taxon>
    </lineage>
</organism>
<protein>
    <submittedName>
        <fullName evidence="1">Uncharacterized protein</fullName>
    </submittedName>
</protein>
<evidence type="ECO:0000313" key="2">
    <source>
        <dbReference type="Proteomes" id="UP001163064"/>
    </source>
</evidence>
<dbReference type="Proteomes" id="UP001163064">
    <property type="component" value="Unassembled WGS sequence"/>
</dbReference>
<accession>A0ABT3TYV4</accession>
<gene>
    <name evidence="1" type="ORF">OFY01_21165</name>
</gene>
<sequence>MSSNIRRAAGTQTFFDVLLRWLWIKRPSPTRDRDDFLAGTTLTVSCFSRAIAGGSACRQLGYLHLTHGQPITWHRSGRRPVVLRPPFALIPCPAKSPGRWKLASFHLDTAEGPRDLLIPKLDGPLVEQALKAADT</sequence>
<evidence type="ECO:0000313" key="1">
    <source>
        <dbReference type="EMBL" id="MCX3062226.1"/>
    </source>
</evidence>
<proteinExistence type="predicted"/>
<comment type="caution">
    <text evidence="1">The sequence shown here is derived from an EMBL/GenBank/DDBJ whole genome shotgun (WGS) entry which is preliminary data.</text>
</comment>
<name>A0ABT3TYV4_9ACTN</name>
<dbReference type="RefSeq" id="WP_266602281.1">
    <property type="nucleotide sequence ID" value="NZ_JAPHNL010000264.1"/>
</dbReference>